<proteinExistence type="predicted"/>
<gene>
    <name evidence="2" type="ORF">H9763_00545</name>
</gene>
<evidence type="ECO:0000313" key="2">
    <source>
        <dbReference type="EMBL" id="HJB89941.1"/>
    </source>
</evidence>
<keyword evidence="1" id="KW-1133">Transmembrane helix</keyword>
<sequence>MNNLTEGAAGKREGKRRPRPFWLALILFLEAFACLSWFIPRREDYRYGIGYETTPLVMKSISVINRQGQRDAWDLGENQDLYEVRITYENPSKVTGEFSGGPDFMTGEDGFYLYEASPASGDDLYYEVRYTQKIPAGCTGTFSRFLEVDRGTETIRIEERAERMFGSRQSVLLELPRGDGARTEWTAQE</sequence>
<dbReference type="AlphaFoldDB" id="A0A9D2MQ41"/>
<reference evidence="2" key="2">
    <citation type="submission" date="2021-04" db="EMBL/GenBank/DDBJ databases">
        <authorList>
            <person name="Gilroy R."/>
        </authorList>
    </citation>
    <scope>NUCLEOTIDE SEQUENCE</scope>
    <source>
        <strain evidence="2">USAMLcec3-2134</strain>
    </source>
</reference>
<protein>
    <submittedName>
        <fullName evidence="2">Uncharacterized protein</fullName>
    </submittedName>
</protein>
<keyword evidence="1" id="KW-0472">Membrane</keyword>
<dbReference type="EMBL" id="DWXE01000001">
    <property type="protein sequence ID" value="HJB89941.1"/>
    <property type="molecule type" value="Genomic_DNA"/>
</dbReference>
<keyword evidence="1" id="KW-0812">Transmembrane</keyword>
<organism evidence="2 3">
    <name type="scientific">Candidatus Eisenbergiella merdigallinarum</name>
    <dbReference type="NCBI Taxonomy" id="2838552"/>
    <lineage>
        <taxon>Bacteria</taxon>
        <taxon>Bacillati</taxon>
        <taxon>Bacillota</taxon>
        <taxon>Clostridia</taxon>
        <taxon>Lachnospirales</taxon>
        <taxon>Lachnospiraceae</taxon>
        <taxon>Eisenbergiella</taxon>
    </lineage>
</organism>
<evidence type="ECO:0000256" key="1">
    <source>
        <dbReference type="SAM" id="Phobius"/>
    </source>
</evidence>
<accession>A0A9D2MQ41</accession>
<name>A0A9D2MQ41_9FIRM</name>
<feature type="transmembrane region" description="Helical" evidence="1">
    <location>
        <begin position="21"/>
        <end position="39"/>
    </location>
</feature>
<comment type="caution">
    <text evidence="2">The sequence shown here is derived from an EMBL/GenBank/DDBJ whole genome shotgun (WGS) entry which is preliminary data.</text>
</comment>
<dbReference type="Proteomes" id="UP000886883">
    <property type="component" value="Unassembled WGS sequence"/>
</dbReference>
<evidence type="ECO:0000313" key="3">
    <source>
        <dbReference type="Proteomes" id="UP000886883"/>
    </source>
</evidence>
<reference evidence="2" key="1">
    <citation type="journal article" date="2021" name="PeerJ">
        <title>Extensive microbial diversity within the chicken gut microbiome revealed by metagenomics and culture.</title>
        <authorList>
            <person name="Gilroy R."/>
            <person name="Ravi A."/>
            <person name="Getino M."/>
            <person name="Pursley I."/>
            <person name="Horton D.L."/>
            <person name="Alikhan N.F."/>
            <person name="Baker D."/>
            <person name="Gharbi K."/>
            <person name="Hall N."/>
            <person name="Watson M."/>
            <person name="Adriaenssens E.M."/>
            <person name="Foster-Nyarko E."/>
            <person name="Jarju S."/>
            <person name="Secka A."/>
            <person name="Antonio M."/>
            <person name="Oren A."/>
            <person name="Chaudhuri R.R."/>
            <person name="La Ragione R."/>
            <person name="Hildebrand F."/>
            <person name="Pallen M.J."/>
        </authorList>
    </citation>
    <scope>NUCLEOTIDE SEQUENCE</scope>
    <source>
        <strain evidence="2">USAMLcec3-2134</strain>
    </source>
</reference>